<sequence>MVPPSDTIDLRWNFPLENGKSAGLGREKYIRRKVLCKREGELCGWRHGVYRSGER</sequence>
<dbReference type="AlphaFoldDB" id="A0A0R3P3C6"/>
<evidence type="ECO:0000313" key="1">
    <source>
        <dbReference type="EMBL" id="KRT05795.1"/>
    </source>
</evidence>
<name>A0A0R3P3C6_DROPS</name>
<reference evidence="1" key="4">
    <citation type="submission" date="2015-11" db="EMBL/GenBank/DDBJ databases">
        <authorList>
            <consortium name="FlyBase"/>
        </authorList>
    </citation>
    <scope>NUCLEOTIDE SEQUENCE</scope>
    <source>
        <strain evidence="1">MV2-25</strain>
    </source>
</reference>
<accession>A0A0R3P3C6</accession>
<organism evidence="1">
    <name type="scientific">Drosophila pseudoobscura pseudoobscura</name>
    <name type="common">Fruit fly</name>
    <dbReference type="NCBI Taxonomy" id="46245"/>
    <lineage>
        <taxon>Eukaryota</taxon>
        <taxon>Metazoa</taxon>
        <taxon>Ecdysozoa</taxon>
        <taxon>Arthropoda</taxon>
        <taxon>Hexapoda</taxon>
        <taxon>Insecta</taxon>
        <taxon>Pterygota</taxon>
        <taxon>Neoptera</taxon>
        <taxon>Endopterygota</taxon>
        <taxon>Diptera</taxon>
        <taxon>Brachycera</taxon>
        <taxon>Muscomorpha</taxon>
        <taxon>Ephydroidea</taxon>
        <taxon>Drosophilidae</taxon>
        <taxon>Drosophila</taxon>
        <taxon>Sophophora</taxon>
    </lineage>
</organism>
<reference evidence="1" key="2">
    <citation type="journal article" date="2007" name="Nature">
        <title>Evolution of genes and genomes on the Drosophila phylogeny.</title>
        <authorList>
            <consortium name="Drosophila 12 Genomes Consortium"/>
            <person name="Clark A.G."/>
            <person name="Eisen M.B."/>
            <person name="Smith D.R."/>
            <person name="Bergman C.M."/>
            <person name="Oliver B."/>
            <person name="Markow T.A."/>
            <person name="Kaufman T.C."/>
            <person name="Kellis M."/>
            <person name="Gelbart W."/>
            <person name="Iyer V.N."/>
            <person name="Pollard D.A."/>
            <person name="Sackton T.B."/>
            <person name="Larracuente A.M."/>
            <person name="Singh N.D."/>
            <person name="Abad J.P."/>
            <person name="Abt D.N."/>
            <person name="Adryan B."/>
            <person name="Aguade M."/>
            <person name="Akashi H."/>
            <person name="Anderson W.W."/>
            <person name="Aquadro C.F."/>
            <person name="Ardell D.H."/>
            <person name="Arguello R."/>
            <person name="Artieri C.G."/>
            <person name="Barbash D.A."/>
            <person name="Barker D."/>
            <person name="Barsanti P."/>
            <person name="Batterham P."/>
            <person name="Batzoglou S."/>
            <person name="Begun D."/>
            <person name="Bhutkar A."/>
            <person name="Blanco E."/>
            <person name="Bosak S.A."/>
            <person name="Bradley R.K."/>
            <person name="Brand A.D."/>
            <person name="Brent M.R."/>
            <person name="Brooks A.N."/>
            <person name="Brown R.H."/>
            <person name="Butlin R.K."/>
            <person name="Caggese C."/>
            <person name="Calvi B.R."/>
            <person name="Bernardo de Carvalho A."/>
            <person name="Caspi A."/>
            <person name="Castrezana S."/>
            <person name="Celniker S.E."/>
            <person name="Chang J.L."/>
            <person name="Chapple C."/>
            <person name="Chatterji S."/>
            <person name="Chinwalla A."/>
            <person name="Civetta A."/>
            <person name="Clifton S.W."/>
            <person name="Comeron J.M."/>
            <person name="Costello J.C."/>
            <person name="Coyne J.A."/>
            <person name="Daub J."/>
            <person name="David R.G."/>
            <person name="Delcher A.L."/>
            <person name="Delehaunty K."/>
            <person name="Do C.B."/>
            <person name="Ebling H."/>
            <person name="Edwards K."/>
            <person name="Eickbush T."/>
            <person name="Evans J.D."/>
            <person name="Filipski A."/>
            <person name="Findeiss S."/>
            <person name="Freyhult E."/>
            <person name="Fulton L."/>
            <person name="Fulton R."/>
            <person name="Garcia A.C."/>
            <person name="Gardiner A."/>
            <person name="Garfield D.A."/>
            <person name="Garvin B.E."/>
            <person name="Gibson G."/>
            <person name="Gilbert D."/>
            <person name="Gnerre S."/>
            <person name="Godfrey J."/>
            <person name="Good R."/>
            <person name="Gotea V."/>
            <person name="Gravely B."/>
            <person name="Greenberg A.J."/>
            <person name="Griffiths-Jones S."/>
            <person name="Gross S."/>
            <person name="Guigo R."/>
            <person name="Gustafson E.A."/>
            <person name="Haerty W."/>
            <person name="Hahn M.W."/>
            <person name="Halligan D.L."/>
            <person name="Halpern A.L."/>
            <person name="Halter G.M."/>
            <person name="Han M.V."/>
            <person name="Heger A."/>
            <person name="Hillier L."/>
            <person name="Hinrichs A.S."/>
            <person name="Holmes I."/>
            <person name="Hoskins R.A."/>
            <person name="Hubisz M.J."/>
            <person name="Hultmark D."/>
            <person name="Huntley M.A."/>
            <person name="Jaffe D.B."/>
            <person name="Jagadeeshan S."/>
            <person name="Jeck W.R."/>
            <person name="Johnson J."/>
            <person name="Jones C.D."/>
            <person name="Jordan W.C."/>
            <person name="Karpen G.H."/>
            <person name="Kataoka E."/>
            <person name="Keightley P.D."/>
            <person name="Kheradpour P."/>
            <person name="Kirkness E.F."/>
            <person name="Koerich L.B."/>
            <person name="Kristiansen K."/>
            <person name="Kudrna D."/>
            <person name="Kulathinal R.J."/>
            <person name="Kumar S."/>
            <person name="Kwok R."/>
            <person name="Lander E."/>
            <person name="Langley C.H."/>
            <person name="Lapoint R."/>
            <person name="Lazzaro B.P."/>
            <person name="Lee S.J."/>
            <person name="Levesque L."/>
            <person name="Li R."/>
            <person name="Lin C.F."/>
            <person name="Lin M.F."/>
            <person name="Lindblad-Toh K."/>
            <person name="Llopart A."/>
            <person name="Long M."/>
            <person name="Low L."/>
            <person name="Lozovsky E."/>
            <person name="Lu J."/>
            <person name="Luo M."/>
            <person name="Machado C.A."/>
            <person name="Makalowski W."/>
            <person name="Marzo M."/>
            <person name="Matsuda M."/>
            <person name="Matzkin L."/>
            <person name="McAllister B."/>
            <person name="McBride C.S."/>
            <person name="McKernan B."/>
            <person name="McKernan K."/>
            <person name="Mendez-Lago M."/>
            <person name="Minx P."/>
            <person name="Mollenhauer M.U."/>
            <person name="Montooth K."/>
            <person name="Mount S.M."/>
            <person name="Mu X."/>
            <person name="Myers E."/>
            <person name="Negre B."/>
            <person name="Newfeld S."/>
            <person name="Nielsen R."/>
            <person name="Noor M.A."/>
            <person name="O'Grady P."/>
            <person name="Pachter L."/>
            <person name="Papaceit M."/>
            <person name="Parisi M.J."/>
            <person name="Parisi M."/>
            <person name="Parts L."/>
            <person name="Pedersen J.S."/>
            <person name="Pesole G."/>
            <person name="Phillippy A.M."/>
            <person name="Ponting C.P."/>
            <person name="Pop M."/>
            <person name="Porcelli D."/>
            <person name="Powell J.R."/>
            <person name="Prohaska S."/>
            <person name="Pruitt K."/>
            <person name="Puig M."/>
            <person name="Quesneville H."/>
            <person name="Ram K.R."/>
            <person name="Rand D."/>
            <person name="Rasmussen M.D."/>
            <person name="Reed L.K."/>
            <person name="Reenan R."/>
            <person name="Reily A."/>
            <person name="Remington K.A."/>
            <person name="Rieger T.T."/>
            <person name="Ritchie M.G."/>
            <person name="Robin C."/>
            <person name="Rogers Y.H."/>
            <person name="Rohde C."/>
            <person name="Rozas J."/>
            <person name="Rubenfield M.J."/>
            <person name="Ruiz A."/>
            <person name="Russo S."/>
            <person name="Salzberg S.L."/>
            <person name="Sanchez-Gracia A."/>
            <person name="Saranga D.J."/>
            <person name="Sato H."/>
            <person name="Schaeffer S.W."/>
            <person name="Schatz M.C."/>
            <person name="Schlenke T."/>
            <person name="Schwartz R."/>
            <person name="Segarra C."/>
            <person name="Singh R.S."/>
            <person name="Sirot L."/>
            <person name="Sirota M."/>
            <person name="Sisneros N.B."/>
            <person name="Smith C.D."/>
            <person name="Smith T.F."/>
            <person name="Spieth J."/>
            <person name="Stage D.E."/>
            <person name="Stark A."/>
            <person name="Stephan W."/>
            <person name="Strausberg R.L."/>
            <person name="Strempel S."/>
            <person name="Sturgill D."/>
            <person name="Sutton G."/>
            <person name="Sutton G.G."/>
            <person name="Tao W."/>
            <person name="Teichmann S."/>
            <person name="Tobari Y.N."/>
            <person name="Tomimura Y."/>
            <person name="Tsolas J.M."/>
            <person name="Valente V.L."/>
            <person name="Venter E."/>
            <person name="Venter J.C."/>
            <person name="Vicario S."/>
            <person name="Vieira F.G."/>
            <person name="Vilella A.J."/>
            <person name="Villasante A."/>
            <person name="Walenz B."/>
            <person name="Wang J."/>
            <person name="Wasserman M."/>
            <person name="Watts T."/>
            <person name="Wilson D."/>
            <person name="Wilson R.K."/>
            <person name="Wing R.A."/>
            <person name="Wolfner M.F."/>
            <person name="Wong A."/>
            <person name="Wong G.K."/>
            <person name="Wu C.I."/>
            <person name="Wu G."/>
            <person name="Yamamoto D."/>
            <person name="Yang H.P."/>
            <person name="Yang S.P."/>
            <person name="Yorke J.A."/>
            <person name="Yoshida K."/>
            <person name="Zdobnov E."/>
            <person name="Zhang P."/>
            <person name="Zhang Y."/>
            <person name="Zimin A.V."/>
            <person name="Baldwin J."/>
            <person name="Abdouelleil A."/>
            <person name="Abdulkadir J."/>
            <person name="Abebe A."/>
            <person name="Abera B."/>
            <person name="Abreu J."/>
            <person name="Acer S.C."/>
            <person name="Aftuck L."/>
            <person name="Alexander A."/>
            <person name="An P."/>
            <person name="Anderson E."/>
            <person name="Anderson S."/>
            <person name="Arachi H."/>
            <person name="Azer M."/>
            <person name="Bachantsang P."/>
            <person name="Barry A."/>
            <person name="Bayul T."/>
            <person name="Berlin A."/>
            <person name="Bessette D."/>
            <person name="Bloom T."/>
            <person name="Blye J."/>
            <person name="Boguslavskiy L."/>
            <person name="Bonnet C."/>
            <person name="Boukhgalter B."/>
            <person name="Bourzgui I."/>
            <person name="Brown A."/>
            <person name="Cahill P."/>
            <person name="Channer S."/>
            <person name="Cheshatsang Y."/>
            <person name="Chuda L."/>
            <person name="Citroen M."/>
            <person name="Collymore A."/>
            <person name="Cooke P."/>
            <person name="Costello M."/>
            <person name="D'Aco K."/>
            <person name="Daza R."/>
            <person name="De Haan G."/>
            <person name="DeGray S."/>
            <person name="DeMaso C."/>
            <person name="Dhargay N."/>
            <person name="Dooley K."/>
            <person name="Dooley E."/>
            <person name="Doricent M."/>
            <person name="Dorje P."/>
            <person name="Dorjee K."/>
            <person name="Dupes A."/>
            <person name="Elong R."/>
            <person name="Falk J."/>
            <person name="Farina A."/>
            <person name="Faro S."/>
            <person name="Ferguson D."/>
            <person name="Fisher S."/>
            <person name="Foley C.D."/>
            <person name="Franke A."/>
            <person name="Friedrich D."/>
            <person name="Gadbois L."/>
            <person name="Gearin G."/>
            <person name="Gearin C.R."/>
            <person name="Giannoukos G."/>
            <person name="Goode T."/>
            <person name="Graham J."/>
            <person name="Grandbois E."/>
            <person name="Grewal S."/>
            <person name="Gyaltsen K."/>
            <person name="Hafez N."/>
            <person name="Hagos B."/>
            <person name="Hall J."/>
            <person name="Henson C."/>
            <person name="Hollinger A."/>
            <person name="Honan T."/>
            <person name="Huard M.D."/>
            <person name="Hughes L."/>
            <person name="Hurhula B."/>
            <person name="Husby M.E."/>
            <person name="Kamat A."/>
            <person name="Kanga B."/>
            <person name="Kashin S."/>
            <person name="Khazanovich D."/>
            <person name="Kisner P."/>
            <person name="Lance K."/>
            <person name="Lara M."/>
            <person name="Lee W."/>
            <person name="Lennon N."/>
            <person name="Letendre F."/>
            <person name="LeVine R."/>
            <person name="Lipovsky A."/>
            <person name="Liu X."/>
            <person name="Liu J."/>
            <person name="Liu S."/>
            <person name="Lokyitsang T."/>
            <person name="Lokyitsang Y."/>
            <person name="Lubonja R."/>
            <person name="Lui A."/>
            <person name="MacDonald P."/>
            <person name="Magnisalis V."/>
            <person name="Maru K."/>
            <person name="Matthews C."/>
            <person name="McCusker W."/>
            <person name="McDonough S."/>
            <person name="Mehta T."/>
            <person name="Meldrim J."/>
            <person name="Meneus L."/>
            <person name="Mihai O."/>
            <person name="Mihalev A."/>
            <person name="Mihova T."/>
            <person name="Mittelman R."/>
            <person name="Mlenga V."/>
            <person name="Montmayeur A."/>
            <person name="Mulrain L."/>
            <person name="Navidi A."/>
            <person name="Naylor J."/>
            <person name="Negash T."/>
            <person name="Nguyen T."/>
            <person name="Nguyen N."/>
            <person name="Nicol R."/>
            <person name="Norbu C."/>
            <person name="Norbu N."/>
            <person name="Novod N."/>
            <person name="O'Neill B."/>
            <person name="Osman S."/>
            <person name="Markiewicz E."/>
            <person name="Oyono O.L."/>
            <person name="Patti C."/>
            <person name="Phunkhang P."/>
            <person name="Pierre F."/>
            <person name="Priest M."/>
            <person name="Raghuraman S."/>
            <person name="Rege F."/>
            <person name="Reyes R."/>
            <person name="Rise C."/>
            <person name="Rogov P."/>
            <person name="Ross K."/>
            <person name="Ryan E."/>
            <person name="Settipalli S."/>
            <person name="Shea T."/>
            <person name="Sherpa N."/>
            <person name="Shi L."/>
            <person name="Shih D."/>
            <person name="Sparrow T."/>
            <person name="Spaulding J."/>
            <person name="Stalker J."/>
            <person name="Stange-Thomann N."/>
            <person name="Stavropoulos S."/>
            <person name="Stone C."/>
            <person name="Strader C."/>
            <person name="Tesfaye S."/>
            <person name="Thomson T."/>
            <person name="Thoulutsang Y."/>
            <person name="Thoulutsang D."/>
            <person name="Topham K."/>
            <person name="Topping I."/>
            <person name="Tsamla T."/>
            <person name="Vassiliev H."/>
            <person name="Vo A."/>
            <person name="Wangchuk T."/>
            <person name="Wangdi T."/>
            <person name="Weiand M."/>
            <person name="Wilkinson J."/>
            <person name="Wilson A."/>
            <person name="Yadav S."/>
            <person name="Young G."/>
            <person name="Yu Q."/>
            <person name="Zembek L."/>
            <person name="Zhong D."/>
            <person name="Zimmer A."/>
            <person name="Zwirko Z."/>
            <person name="Jaffe D.B."/>
            <person name="Alvarez P."/>
            <person name="Brockman W."/>
            <person name="Butler J."/>
            <person name="Chin C."/>
            <person name="Gnerre S."/>
            <person name="Grabherr M."/>
            <person name="Kleber M."/>
            <person name="Mauceli E."/>
            <person name="MacCallum I."/>
        </authorList>
    </citation>
    <scope>NUCLEOTIDE SEQUENCE [LARGE SCALE GENOMIC DNA]</scope>
    <source>
        <strain evidence="1">MV2-25</strain>
    </source>
</reference>
<gene>
    <name evidence="1" type="primary">Dpse\GA32441</name>
    <name evidence="1" type="ORF">Dpse_GA32441</name>
</gene>
<proteinExistence type="predicted"/>
<protein>
    <submittedName>
        <fullName evidence="1">Uncharacterized protein, isoform A</fullName>
    </submittedName>
</protein>
<dbReference type="Bgee" id="FBgn0272848">
    <property type="expression patterns" value="Expressed in adult organism"/>
</dbReference>
<dbReference type="EMBL" id="CH673028">
    <property type="protein sequence ID" value="KRT05795.1"/>
    <property type="molecule type" value="Genomic_DNA"/>
</dbReference>
<reference evidence="1" key="3">
    <citation type="journal article" date="2012" name="PLoS ONE">
        <title>Mind the gap: upgrading genomes with Pacific Biosciences RS long-read sequencing technology.</title>
        <authorList>
            <person name="English A.C."/>
            <person name="Richards S."/>
            <person name="Han Y."/>
            <person name="Wang M."/>
            <person name="Vee V."/>
            <person name="Qu J."/>
            <person name="Qin X."/>
            <person name="Muzny D.M."/>
            <person name="Reid J.G."/>
            <person name="Worley K.C."/>
            <person name="Gibbs R.A."/>
        </authorList>
    </citation>
    <scope>NUCLEOTIDE SEQUENCE</scope>
    <source>
        <strain evidence="1">MV2-25</strain>
    </source>
</reference>
<reference evidence="1" key="1">
    <citation type="journal article" date="2005" name="Genome Res.">
        <title>Comparative genome sequencing of Drosophila pseudoobscura: chromosomal, gene, and cis-element evolution.</title>
        <authorList>
            <person name="Richards S."/>
            <person name="Liu Y."/>
            <person name="Bettencourt B.R."/>
            <person name="Hradecky P."/>
            <person name="Letovsky S."/>
            <person name="Nielsen R."/>
            <person name="Thornton K."/>
            <person name="Hubisz M.J."/>
            <person name="Chen R."/>
            <person name="Meisel R.P."/>
            <person name="Couronne O."/>
            <person name="Hua S."/>
            <person name="Smith M.A."/>
            <person name="Zhang P."/>
            <person name="Liu J."/>
            <person name="Bussemaker H.J."/>
            <person name="van Batenburg M.F."/>
            <person name="Howells S.L."/>
            <person name="Scherer S.E."/>
            <person name="Sodergren E."/>
            <person name="Matthews B.B."/>
            <person name="Crosby M.A."/>
            <person name="Schroeder A.J."/>
            <person name="Ortiz-Barrientos D."/>
            <person name="Rives C.M."/>
            <person name="Metzker M.L."/>
            <person name="Muzny D.M."/>
            <person name="Scott G."/>
            <person name="Steffen D."/>
            <person name="Wheeler D.A."/>
            <person name="Worley K.C."/>
            <person name="Havlak P."/>
            <person name="Durbin K.J."/>
            <person name="Egan A."/>
            <person name="Gill R."/>
            <person name="Hume J."/>
            <person name="Morgan M.B."/>
            <person name="Miner G."/>
            <person name="Hamilton C."/>
            <person name="Huang Y."/>
            <person name="Waldron L."/>
            <person name="Verduzco D."/>
            <person name="Clerc-Blankenburg K.P."/>
            <person name="Dubchak I."/>
            <person name="Noor M.A."/>
            <person name="Anderson W."/>
            <person name="White K.P."/>
            <person name="Clark A.G."/>
            <person name="Schaeffer S.W."/>
            <person name="Gelbart W."/>
            <person name="Weinstock G.M."/>
            <person name="Gibbs R.A."/>
        </authorList>
    </citation>
    <scope>NUCLEOTIDE SEQUENCE [LARGE SCALE GENOMIC DNA]</scope>
    <source>
        <strain evidence="1">MV2-25</strain>
    </source>
</reference>